<comment type="subcellular location">
    <subcellularLocation>
        <location evidence="1">Membrane</location>
        <topology evidence="1">Multi-pass membrane protein</topology>
    </subcellularLocation>
</comment>
<keyword evidence="3 6" id="KW-0812">Transmembrane</keyword>
<evidence type="ECO:0000313" key="9">
    <source>
        <dbReference type="Proteomes" id="UP001472677"/>
    </source>
</evidence>
<comment type="caution">
    <text evidence="8">The sequence shown here is derived from an EMBL/GenBank/DDBJ whole genome shotgun (WGS) entry which is preliminary data.</text>
</comment>
<evidence type="ECO:0000256" key="1">
    <source>
        <dbReference type="ARBA" id="ARBA00004141"/>
    </source>
</evidence>
<name>A0ABR2DYZ1_9ROSI</name>
<dbReference type="Pfam" id="PF00153">
    <property type="entry name" value="Mito_carr"/>
    <property type="match status" value="3"/>
</dbReference>
<dbReference type="PRINTS" id="PR00926">
    <property type="entry name" value="MITOCARRIER"/>
</dbReference>
<evidence type="ECO:0000256" key="3">
    <source>
        <dbReference type="ARBA" id="ARBA00022692"/>
    </source>
</evidence>
<dbReference type="Gene3D" id="1.50.40.10">
    <property type="entry name" value="Mitochondrial carrier domain"/>
    <property type="match status" value="1"/>
</dbReference>
<keyword evidence="4" id="KW-0677">Repeat</keyword>
<keyword evidence="5 6" id="KW-0472">Membrane</keyword>
<keyword evidence="2 7" id="KW-0813">Transport</keyword>
<evidence type="ECO:0000256" key="7">
    <source>
        <dbReference type="RuleBase" id="RU000488"/>
    </source>
</evidence>
<organism evidence="8 9">
    <name type="scientific">Hibiscus sabdariffa</name>
    <name type="common">roselle</name>
    <dbReference type="NCBI Taxonomy" id="183260"/>
    <lineage>
        <taxon>Eukaryota</taxon>
        <taxon>Viridiplantae</taxon>
        <taxon>Streptophyta</taxon>
        <taxon>Embryophyta</taxon>
        <taxon>Tracheophyta</taxon>
        <taxon>Spermatophyta</taxon>
        <taxon>Magnoliopsida</taxon>
        <taxon>eudicotyledons</taxon>
        <taxon>Gunneridae</taxon>
        <taxon>Pentapetalae</taxon>
        <taxon>rosids</taxon>
        <taxon>malvids</taxon>
        <taxon>Malvales</taxon>
        <taxon>Malvaceae</taxon>
        <taxon>Malvoideae</taxon>
        <taxon>Hibiscus</taxon>
    </lineage>
</organism>
<dbReference type="PANTHER" id="PTHR24089">
    <property type="entry name" value="SOLUTE CARRIER FAMILY 25"/>
    <property type="match status" value="1"/>
</dbReference>
<dbReference type="PROSITE" id="PS50920">
    <property type="entry name" value="SOLCAR"/>
    <property type="match status" value="3"/>
</dbReference>
<gene>
    <name evidence="8" type="ORF">V6N12_038870</name>
</gene>
<protein>
    <submittedName>
        <fullName evidence="8">Uncharacterized protein</fullName>
    </submittedName>
</protein>
<dbReference type="InterPro" id="IPR018108">
    <property type="entry name" value="MCP_transmembrane"/>
</dbReference>
<dbReference type="EMBL" id="JBBPBM010000020">
    <property type="protein sequence ID" value="KAK8550140.1"/>
    <property type="molecule type" value="Genomic_DNA"/>
</dbReference>
<proteinExistence type="inferred from homology"/>
<accession>A0ABR2DYZ1</accession>
<sequence>MPLFDDKRDGFFSVCDLGSQWSLEPNNFCPGGLFASVGQMGMGFGVSPNSPNPPDNEGTKPPFSDLFVKYLPIRVVGLLEGEEASKKKKKVGLKLKIKVSNPSLRRLISGGIAGAVSRTCVAPLETIRTHLMVGSSGNSTTEVFHNILHTEGWKGLFRGNLVNVIRVAPSKAIELFAFDTVNKLLSHKPGEESKIPIPASLVAGACAGVSSTLVTYPLELVKTRITIEKNMYDGILDAFLKILQKEGPAELYRGLAPSLIGVIPYAATNYFAYDTLRKVYRKISKEEKIGNIETLLIGSLAGAISSSATFPLEVARKHMQVGALHGRQVYKNVVHAIASILEQEGIRGLYKGLGPSCMKLVPAAGISFMCYEACKRILVDKDDDEA</sequence>
<evidence type="ECO:0000256" key="4">
    <source>
        <dbReference type="ARBA" id="ARBA00022737"/>
    </source>
</evidence>
<feature type="repeat" description="Solcar" evidence="6">
    <location>
        <begin position="289"/>
        <end position="377"/>
    </location>
</feature>
<comment type="similarity">
    <text evidence="7">Belongs to the mitochondrial carrier (TC 2.A.29) family.</text>
</comment>
<reference evidence="8 9" key="1">
    <citation type="journal article" date="2024" name="G3 (Bethesda)">
        <title>Genome assembly of Hibiscus sabdariffa L. provides insights into metabolisms of medicinal natural products.</title>
        <authorList>
            <person name="Kim T."/>
        </authorList>
    </citation>
    <scope>NUCLEOTIDE SEQUENCE [LARGE SCALE GENOMIC DNA]</scope>
    <source>
        <strain evidence="8">TK-2024</strain>
        <tissue evidence="8">Old leaves</tissue>
    </source>
</reference>
<dbReference type="Proteomes" id="UP001472677">
    <property type="component" value="Unassembled WGS sequence"/>
</dbReference>
<evidence type="ECO:0000256" key="5">
    <source>
        <dbReference type="ARBA" id="ARBA00023136"/>
    </source>
</evidence>
<dbReference type="InterPro" id="IPR023395">
    <property type="entry name" value="MCP_dom_sf"/>
</dbReference>
<dbReference type="InterPro" id="IPR002067">
    <property type="entry name" value="MCP"/>
</dbReference>
<feature type="repeat" description="Solcar" evidence="6">
    <location>
        <begin position="195"/>
        <end position="279"/>
    </location>
</feature>
<evidence type="ECO:0000256" key="6">
    <source>
        <dbReference type="PROSITE-ProRule" id="PRU00282"/>
    </source>
</evidence>
<evidence type="ECO:0000313" key="8">
    <source>
        <dbReference type="EMBL" id="KAK8550140.1"/>
    </source>
</evidence>
<evidence type="ECO:0000256" key="2">
    <source>
        <dbReference type="ARBA" id="ARBA00022448"/>
    </source>
</evidence>
<keyword evidence="9" id="KW-1185">Reference proteome</keyword>
<feature type="repeat" description="Solcar" evidence="6">
    <location>
        <begin position="101"/>
        <end position="184"/>
    </location>
</feature>
<dbReference type="SUPFAM" id="SSF103506">
    <property type="entry name" value="Mitochondrial carrier"/>
    <property type="match status" value="1"/>
</dbReference>